<dbReference type="Pfam" id="PF04149">
    <property type="entry name" value="DUF397"/>
    <property type="match status" value="1"/>
</dbReference>
<feature type="region of interest" description="Disordered" evidence="1">
    <location>
        <begin position="1"/>
        <end position="23"/>
    </location>
</feature>
<dbReference type="InterPro" id="IPR007278">
    <property type="entry name" value="DUF397"/>
</dbReference>
<gene>
    <name evidence="3" type="ORF">H4W79_001808</name>
</gene>
<dbReference type="Proteomes" id="UP000598217">
    <property type="component" value="Unassembled WGS sequence"/>
</dbReference>
<sequence length="62" mass="6946">MSAPRTPAHTSWHKSSYSTNGGDCVEVAEGKNVLVRDTKHREHGHLAFQSTEWANLLTTLQR</sequence>
<name>A0ABR9HEY9_9ACTN</name>
<proteinExistence type="predicted"/>
<accession>A0ABR9HEY9</accession>
<evidence type="ECO:0000259" key="2">
    <source>
        <dbReference type="Pfam" id="PF04149"/>
    </source>
</evidence>
<reference evidence="3 4" key="1">
    <citation type="submission" date="2020-10" db="EMBL/GenBank/DDBJ databases">
        <title>Sequencing the genomes of 1000 actinobacteria strains.</title>
        <authorList>
            <person name="Klenk H.-P."/>
        </authorList>
    </citation>
    <scope>NUCLEOTIDE SEQUENCE [LARGE SCALE GENOMIC DNA]</scope>
    <source>
        <strain evidence="3 4">DSM 45157</strain>
    </source>
</reference>
<evidence type="ECO:0000313" key="4">
    <source>
        <dbReference type="Proteomes" id="UP000598217"/>
    </source>
</evidence>
<dbReference type="RefSeq" id="WP_191271314.1">
    <property type="nucleotide sequence ID" value="NZ_BMXJ01000004.1"/>
</dbReference>
<dbReference type="EMBL" id="JADBDY010000001">
    <property type="protein sequence ID" value="MBE1457594.1"/>
    <property type="molecule type" value="Genomic_DNA"/>
</dbReference>
<protein>
    <recommendedName>
        <fullName evidence="2">DUF397 domain-containing protein</fullName>
    </recommendedName>
</protein>
<keyword evidence="4" id="KW-1185">Reference proteome</keyword>
<feature type="domain" description="DUF397" evidence="2">
    <location>
        <begin position="11"/>
        <end position="60"/>
    </location>
</feature>
<organism evidence="3 4">
    <name type="scientific">Nocardiopsis terrae</name>
    <dbReference type="NCBI Taxonomy" id="372655"/>
    <lineage>
        <taxon>Bacteria</taxon>
        <taxon>Bacillati</taxon>
        <taxon>Actinomycetota</taxon>
        <taxon>Actinomycetes</taxon>
        <taxon>Streptosporangiales</taxon>
        <taxon>Nocardiopsidaceae</taxon>
        <taxon>Nocardiopsis</taxon>
    </lineage>
</organism>
<comment type="caution">
    <text evidence="3">The sequence shown here is derived from an EMBL/GenBank/DDBJ whole genome shotgun (WGS) entry which is preliminary data.</text>
</comment>
<evidence type="ECO:0000313" key="3">
    <source>
        <dbReference type="EMBL" id="MBE1457594.1"/>
    </source>
</evidence>
<evidence type="ECO:0000256" key="1">
    <source>
        <dbReference type="SAM" id="MobiDB-lite"/>
    </source>
</evidence>